<proteinExistence type="predicted"/>
<gene>
    <name evidence="1" type="ORF">SAMN05660909_02897</name>
</gene>
<dbReference type="EMBL" id="FNRL01000012">
    <property type="protein sequence ID" value="SEA66480.1"/>
    <property type="molecule type" value="Genomic_DNA"/>
</dbReference>
<protein>
    <recommendedName>
        <fullName evidence="3">Carboxypeptidase-like regulatory domain-containing protein</fullName>
    </recommendedName>
</protein>
<dbReference type="InterPro" id="IPR008969">
    <property type="entry name" value="CarboxyPept-like_regulatory"/>
</dbReference>
<dbReference type="AlphaFoldDB" id="A0A1H4D1U0"/>
<evidence type="ECO:0000313" key="2">
    <source>
        <dbReference type="Proteomes" id="UP000199656"/>
    </source>
</evidence>
<reference evidence="2" key="1">
    <citation type="submission" date="2016-10" db="EMBL/GenBank/DDBJ databases">
        <authorList>
            <person name="Varghese N."/>
            <person name="Submissions S."/>
        </authorList>
    </citation>
    <scope>NUCLEOTIDE SEQUENCE [LARGE SCALE GENOMIC DNA]</scope>
    <source>
        <strain evidence="2">DSM 23920</strain>
    </source>
</reference>
<dbReference type="SUPFAM" id="SSF49464">
    <property type="entry name" value="Carboxypeptidase regulatory domain-like"/>
    <property type="match status" value="1"/>
</dbReference>
<accession>A0A1H4D1U0</accession>
<dbReference type="Proteomes" id="UP000199656">
    <property type="component" value="Unassembled WGS sequence"/>
</dbReference>
<keyword evidence="2" id="KW-1185">Reference proteome</keyword>
<evidence type="ECO:0000313" key="1">
    <source>
        <dbReference type="EMBL" id="SEA66480.1"/>
    </source>
</evidence>
<evidence type="ECO:0008006" key="3">
    <source>
        <dbReference type="Google" id="ProtNLM"/>
    </source>
</evidence>
<sequence>MAGVTVMSTSGKGTVTDSAGHYSIMVPTTDSICFSYQGKATMKFPVKEIRTSRSFDMSLHVDVHMLPTVEVTAMRRGYTVDSIENRNEYRKVFDFERDYLTSSSGGAGVGLNLDLLFSLRKAKRIEAFRRLLIQDEKDKYIDHRFNKELVKKITGLESPALEAFMVEYRPTYEMLLSFENDYDFYQFIKDCAYYFSRSWNRKHPLRK</sequence>
<dbReference type="STRING" id="408074.SAMN05660909_02897"/>
<name>A0A1H4D1U0_9BACT</name>
<organism evidence="1 2">
    <name type="scientific">Chitinophaga terrae</name>
    <name type="common">ex Kim and Jung 2007</name>
    <dbReference type="NCBI Taxonomy" id="408074"/>
    <lineage>
        <taxon>Bacteria</taxon>
        <taxon>Pseudomonadati</taxon>
        <taxon>Bacteroidota</taxon>
        <taxon>Chitinophagia</taxon>
        <taxon>Chitinophagales</taxon>
        <taxon>Chitinophagaceae</taxon>
        <taxon>Chitinophaga</taxon>
    </lineage>
</organism>